<dbReference type="GO" id="GO:0046872">
    <property type="term" value="F:metal ion binding"/>
    <property type="evidence" value="ECO:0007669"/>
    <property type="project" value="InterPro"/>
</dbReference>
<keyword evidence="1" id="KW-0436">Ligase</keyword>
<feature type="domain" description="ATP-grasp" evidence="5">
    <location>
        <begin position="107"/>
        <end position="317"/>
    </location>
</feature>
<evidence type="ECO:0000256" key="3">
    <source>
        <dbReference type="ARBA" id="ARBA00022840"/>
    </source>
</evidence>
<evidence type="ECO:0000313" key="6">
    <source>
        <dbReference type="EMBL" id="MCA9729336.1"/>
    </source>
</evidence>
<dbReference type="PANTHER" id="PTHR43585:SF2">
    <property type="entry name" value="ATP-GRASP ENZYME FSQD"/>
    <property type="match status" value="1"/>
</dbReference>
<name>A0A956M3U2_UNCEI</name>
<evidence type="ECO:0000256" key="2">
    <source>
        <dbReference type="ARBA" id="ARBA00022741"/>
    </source>
</evidence>
<dbReference type="InterPro" id="IPR005479">
    <property type="entry name" value="CPAse_ATP-bd"/>
</dbReference>
<gene>
    <name evidence="6" type="ORF">KC729_16730</name>
</gene>
<feature type="non-terminal residue" evidence="6">
    <location>
        <position position="1"/>
    </location>
</feature>
<evidence type="ECO:0000259" key="5">
    <source>
        <dbReference type="PROSITE" id="PS50975"/>
    </source>
</evidence>
<dbReference type="GO" id="GO:0005524">
    <property type="term" value="F:ATP binding"/>
    <property type="evidence" value="ECO:0007669"/>
    <property type="project" value="UniProtKB-UniRule"/>
</dbReference>
<dbReference type="Gene3D" id="3.30.470.20">
    <property type="entry name" value="ATP-grasp fold, B domain"/>
    <property type="match status" value="1"/>
</dbReference>
<dbReference type="PROSITE" id="PS00867">
    <property type="entry name" value="CPSASE_2"/>
    <property type="match status" value="1"/>
</dbReference>
<evidence type="ECO:0000256" key="4">
    <source>
        <dbReference type="PROSITE-ProRule" id="PRU00409"/>
    </source>
</evidence>
<evidence type="ECO:0000313" key="7">
    <source>
        <dbReference type="Proteomes" id="UP000697710"/>
    </source>
</evidence>
<dbReference type="PROSITE" id="PS50975">
    <property type="entry name" value="ATP_GRASP"/>
    <property type="match status" value="1"/>
</dbReference>
<comment type="caution">
    <text evidence="6">The sequence shown here is derived from an EMBL/GenBank/DDBJ whole genome shotgun (WGS) entry which is preliminary data.</text>
</comment>
<proteinExistence type="predicted"/>
<dbReference type="AlphaFoldDB" id="A0A956M3U2"/>
<dbReference type="PANTHER" id="PTHR43585">
    <property type="entry name" value="FUMIPYRROLE BIOSYNTHESIS PROTEIN C"/>
    <property type="match status" value="1"/>
</dbReference>
<dbReference type="GO" id="GO:0016874">
    <property type="term" value="F:ligase activity"/>
    <property type="evidence" value="ECO:0007669"/>
    <property type="project" value="UniProtKB-KW"/>
</dbReference>
<dbReference type="Proteomes" id="UP000697710">
    <property type="component" value="Unassembled WGS sequence"/>
</dbReference>
<reference evidence="6" key="2">
    <citation type="journal article" date="2021" name="Microbiome">
        <title>Successional dynamics and alternative stable states in a saline activated sludge microbial community over 9 years.</title>
        <authorList>
            <person name="Wang Y."/>
            <person name="Ye J."/>
            <person name="Ju F."/>
            <person name="Liu L."/>
            <person name="Boyd J.A."/>
            <person name="Deng Y."/>
            <person name="Parks D.H."/>
            <person name="Jiang X."/>
            <person name="Yin X."/>
            <person name="Woodcroft B.J."/>
            <person name="Tyson G.W."/>
            <person name="Hugenholtz P."/>
            <person name="Polz M.F."/>
            <person name="Zhang T."/>
        </authorList>
    </citation>
    <scope>NUCLEOTIDE SEQUENCE</scope>
    <source>
        <strain evidence="6">HKST-UBA01</strain>
    </source>
</reference>
<evidence type="ECO:0000256" key="1">
    <source>
        <dbReference type="ARBA" id="ARBA00022598"/>
    </source>
</evidence>
<dbReference type="InterPro" id="IPR052032">
    <property type="entry name" value="ATP-dep_AA_Ligase"/>
</dbReference>
<dbReference type="InterPro" id="IPR011761">
    <property type="entry name" value="ATP-grasp"/>
</dbReference>
<accession>A0A956M3U2</accession>
<organism evidence="6 7">
    <name type="scientific">Eiseniibacteriota bacterium</name>
    <dbReference type="NCBI Taxonomy" id="2212470"/>
    <lineage>
        <taxon>Bacteria</taxon>
        <taxon>Candidatus Eiseniibacteriota</taxon>
    </lineage>
</organism>
<keyword evidence="3 4" id="KW-0067">ATP-binding</keyword>
<dbReference type="EMBL" id="JAGQHR010000654">
    <property type="protein sequence ID" value="MCA9729336.1"/>
    <property type="molecule type" value="Genomic_DNA"/>
</dbReference>
<dbReference type="Pfam" id="PF13535">
    <property type="entry name" value="ATP-grasp_4"/>
    <property type="match status" value="1"/>
</dbReference>
<keyword evidence="2 4" id="KW-0547">Nucleotide-binding</keyword>
<reference evidence="6" key="1">
    <citation type="submission" date="2020-04" db="EMBL/GenBank/DDBJ databases">
        <authorList>
            <person name="Zhang T."/>
        </authorList>
    </citation>
    <scope>NUCLEOTIDE SEQUENCE</scope>
    <source>
        <strain evidence="6">HKST-UBA01</strain>
    </source>
</reference>
<dbReference type="SUPFAM" id="SSF56059">
    <property type="entry name" value="Glutathione synthetase ATP-binding domain-like"/>
    <property type="match status" value="1"/>
</dbReference>
<sequence length="428" mass="47146">GASVPKKRVSVVFPTHWDQRQLESCRSRWGEAFEITFESPSDDDCPDTFAILEYIDEVASRADAMDGVFSSSDYPGATVAGAIANRRGLPGPAPEHVIGCSHKFYSRCTQQAVAPEATPWFGLVDPKNPDPNLPFPVFLKPVKGAFSQLARRIASHEALLDFVRRPAATEFFAHYMRIFDQLVVGLTDFEHDGQFFIAEGVLAGDQTTVEGFIRDGEVKLLGIVDSILHPVTRSFVRFDYPSALPCEVQARMEQIASDVIRASGLEQSFFNIEMIHDPSSGSIHILEVNPRICGQFADLYEKVDGRNTYEIALELVTGQVPEVPRGAGLYPCAASVPLRTYRPVKVLATPDDARLRSLESAYPGLLLWLECEPGQVLADFERVEDGQSCRYAVMNLGADSLDTLHARVREIEDAAGIRLEPLGDCGPT</sequence>
<protein>
    <submittedName>
        <fullName evidence="6">ATP-grasp domain-containing protein</fullName>
    </submittedName>
</protein>